<dbReference type="AlphaFoldDB" id="A0A3M7SWD1"/>
<gene>
    <name evidence="1" type="ORF">BpHYR1_012442</name>
</gene>
<accession>A0A3M7SWD1</accession>
<keyword evidence="2" id="KW-1185">Reference proteome</keyword>
<dbReference type="EMBL" id="REGN01000691">
    <property type="protein sequence ID" value="RNA39977.1"/>
    <property type="molecule type" value="Genomic_DNA"/>
</dbReference>
<organism evidence="1 2">
    <name type="scientific">Brachionus plicatilis</name>
    <name type="common">Marine rotifer</name>
    <name type="synonym">Brachionus muelleri</name>
    <dbReference type="NCBI Taxonomy" id="10195"/>
    <lineage>
        <taxon>Eukaryota</taxon>
        <taxon>Metazoa</taxon>
        <taxon>Spiralia</taxon>
        <taxon>Gnathifera</taxon>
        <taxon>Rotifera</taxon>
        <taxon>Eurotatoria</taxon>
        <taxon>Monogononta</taxon>
        <taxon>Pseudotrocha</taxon>
        <taxon>Ploima</taxon>
        <taxon>Brachionidae</taxon>
        <taxon>Brachionus</taxon>
    </lineage>
</organism>
<protein>
    <submittedName>
        <fullName evidence="1">Uncharacterized protein</fullName>
    </submittedName>
</protein>
<sequence>MRKKTKKLSSFLVKKNCFSSFILSIASFDLIEPIQHRLINIVVLINGCHFLKFFVISGFRYKEVRCIKEN</sequence>
<evidence type="ECO:0000313" key="1">
    <source>
        <dbReference type="EMBL" id="RNA39977.1"/>
    </source>
</evidence>
<evidence type="ECO:0000313" key="2">
    <source>
        <dbReference type="Proteomes" id="UP000276133"/>
    </source>
</evidence>
<name>A0A3M7SWD1_BRAPC</name>
<dbReference type="Proteomes" id="UP000276133">
    <property type="component" value="Unassembled WGS sequence"/>
</dbReference>
<reference evidence="1 2" key="1">
    <citation type="journal article" date="2018" name="Sci. Rep.">
        <title>Genomic signatures of local adaptation to the degree of environmental predictability in rotifers.</title>
        <authorList>
            <person name="Franch-Gras L."/>
            <person name="Hahn C."/>
            <person name="Garcia-Roger E.M."/>
            <person name="Carmona M.J."/>
            <person name="Serra M."/>
            <person name="Gomez A."/>
        </authorList>
    </citation>
    <scope>NUCLEOTIDE SEQUENCE [LARGE SCALE GENOMIC DNA]</scope>
    <source>
        <strain evidence="1">HYR1</strain>
    </source>
</reference>
<proteinExistence type="predicted"/>
<comment type="caution">
    <text evidence="1">The sequence shown here is derived from an EMBL/GenBank/DDBJ whole genome shotgun (WGS) entry which is preliminary data.</text>
</comment>